<dbReference type="GO" id="GO:0005886">
    <property type="term" value="C:plasma membrane"/>
    <property type="evidence" value="ECO:0007669"/>
    <property type="project" value="UniProtKB-SubCell"/>
</dbReference>
<dbReference type="InterPro" id="IPR032675">
    <property type="entry name" value="LRR_dom_sf"/>
</dbReference>
<evidence type="ECO:0000256" key="11">
    <source>
        <dbReference type="SAM" id="Phobius"/>
    </source>
</evidence>
<comment type="subcellular location">
    <subcellularLocation>
        <location evidence="1">Cell membrane</location>
        <topology evidence="1">Single-pass type I membrane protein</topology>
    </subcellularLocation>
</comment>
<dbReference type="PANTHER" id="PTHR27004:SF447">
    <property type="entry name" value="RECEPTOR LIKE PROTEIN 30-LIKE"/>
    <property type="match status" value="1"/>
</dbReference>
<feature type="transmembrane region" description="Helical" evidence="11">
    <location>
        <begin position="334"/>
        <end position="354"/>
    </location>
</feature>
<dbReference type="SUPFAM" id="SSF52058">
    <property type="entry name" value="L domain-like"/>
    <property type="match status" value="1"/>
</dbReference>
<evidence type="ECO:0000256" key="4">
    <source>
        <dbReference type="ARBA" id="ARBA00022614"/>
    </source>
</evidence>
<dbReference type="EMBL" id="JACTNZ010000002">
    <property type="protein sequence ID" value="KAG5561812.1"/>
    <property type="molecule type" value="Genomic_DNA"/>
</dbReference>
<dbReference type="FunFam" id="3.80.10.10:FF:000111">
    <property type="entry name" value="LRR receptor-like serine/threonine-protein kinase ERECTA"/>
    <property type="match status" value="1"/>
</dbReference>
<evidence type="ECO:0000256" key="10">
    <source>
        <dbReference type="ARBA" id="ARBA00023180"/>
    </source>
</evidence>
<organism evidence="12 13">
    <name type="scientific">Rhododendron griersonianum</name>
    <dbReference type="NCBI Taxonomy" id="479676"/>
    <lineage>
        <taxon>Eukaryota</taxon>
        <taxon>Viridiplantae</taxon>
        <taxon>Streptophyta</taxon>
        <taxon>Embryophyta</taxon>
        <taxon>Tracheophyta</taxon>
        <taxon>Spermatophyta</taxon>
        <taxon>Magnoliopsida</taxon>
        <taxon>eudicotyledons</taxon>
        <taxon>Gunneridae</taxon>
        <taxon>Pentapetalae</taxon>
        <taxon>asterids</taxon>
        <taxon>Ericales</taxon>
        <taxon>Ericaceae</taxon>
        <taxon>Ericoideae</taxon>
        <taxon>Rhodoreae</taxon>
        <taxon>Rhododendron</taxon>
    </lineage>
</organism>
<evidence type="ECO:0000256" key="5">
    <source>
        <dbReference type="ARBA" id="ARBA00022692"/>
    </source>
</evidence>
<evidence type="ECO:0000256" key="9">
    <source>
        <dbReference type="ARBA" id="ARBA00023170"/>
    </source>
</evidence>
<dbReference type="AlphaFoldDB" id="A0AAV6LAK1"/>
<dbReference type="Pfam" id="PF13855">
    <property type="entry name" value="LRR_8"/>
    <property type="match status" value="1"/>
</dbReference>
<keyword evidence="13" id="KW-1185">Reference proteome</keyword>
<dbReference type="PANTHER" id="PTHR27004">
    <property type="entry name" value="RECEPTOR-LIKE PROTEIN 12 ISOFORM X1"/>
    <property type="match status" value="1"/>
</dbReference>
<keyword evidence="9" id="KW-0675">Receptor</keyword>
<keyword evidence="6" id="KW-0677">Repeat</keyword>
<comment type="similarity">
    <text evidence="2">Belongs to the RLP family.</text>
</comment>
<evidence type="ECO:0000256" key="7">
    <source>
        <dbReference type="ARBA" id="ARBA00022989"/>
    </source>
</evidence>
<evidence type="ECO:0000313" key="12">
    <source>
        <dbReference type="EMBL" id="KAG5561812.1"/>
    </source>
</evidence>
<keyword evidence="3" id="KW-1003">Cell membrane</keyword>
<protein>
    <recommendedName>
        <fullName evidence="14">Receptor-like protein 12</fullName>
    </recommendedName>
</protein>
<evidence type="ECO:0000256" key="8">
    <source>
        <dbReference type="ARBA" id="ARBA00023136"/>
    </source>
</evidence>
<keyword evidence="8 11" id="KW-0472">Membrane</keyword>
<evidence type="ECO:0000256" key="3">
    <source>
        <dbReference type="ARBA" id="ARBA00022475"/>
    </source>
</evidence>
<dbReference type="InterPro" id="IPR001611">
    <property type="entry name" value="Leu-rich_rpt"/>
</dbReference>
<gene>
    <name evidence="12" type="ORF">RHGRI_004754</name>
</gene>
<keyword evidence="4" id="KW-0433">Leucine-rich repeat</keyword>
<name>A0AAV6LAK1_9ERIC</name>
<dbReference type="Gene3D" id="3.80.10.10">
    <property type="entry name" value="Ribonuclease Inhibitor"/>
    <property type="match status" value="1"/>
</dbReference>
<evidence type="ECO:0000256" key="6">
    <source>
        <dbReference type="ARBA" id="ARBA00022737"/>
    </source>
</evidence>
<evidence type="ECO:0008006" key="14">
    <source>
        <dbReference type="Google" id="ProtNLM"/>
    </source>
</evidence>
<dbReference type="PRINTS" id="PR00019">
    <property type="entry name" value="LEURICHRPT"/>
</dbReference>
<evidence type="ECO:0000313" key="13">
    <source>
        <dbReference type="Proteomes" id="UP000823749"/>
    </source>
</evidence>
<keyword evidence="7 11" id="KW-1133">Transmembrane helix</keyword>
<proteinExistence type="inferred from homology"/>
<comment type="caution">
    <text evidence="12">The sequence shown here is derived from an EMBL/GenBank/DDBJ whole genome shotgun (WGS) entry which is preliminary data.</text>
</comment>
<keyword evidence="10" id="KW-0325">Glycoprotein</keyword>
<evidence type="ECO:0000256" key="2">
    <source>
        <dbReference type="ARBA" id="ARBA00009592"/>
    </source>
</evidence>
<keyword evidence="5 11" id="KW-0812">Transmembrane</keyword>
<dbReference type="Pfam" id="PF00560">
    <property type="entry name" value="LRR_1"/>
    <property type="match status" value="3"/>
</dbReference>
<reference evidence="12" key="1">
    <citation type="submission" date="2020-08" db="EMBL/GenBank/DDBJ databases">
        <title>Plant Genome Project.</title>
        <authorList>
            <person name="Zhang R.-G."/>
        </authorList>
    </citation>
    <scope>NUCLEOTIDE SEQUENCE</scope>
    <source>
        <strain evidence="12">WSP0</strain>
        <tissue evidence="12">Leaf</tissue>
    </source>
</reference>
<dbReference type="Proteomes" id="UP000823749">
    <property type="component" value="Chromosome 2"/>
</dbReference>
<sequence length="387" mass="43312">MSDNHLNGTIPPCLVNSTSDSLLLLNLSSNNLHGTIPPTFMMGIKMIDFSQNQLHGEVPRSLANCTTLQILVLEYNQIEDAFPFWLGALPELEVLILRSNRFHGAIENPKTNLKFPKLCIVDLSQNDFSGKLPSEFFKNWNAMKVVKKENSTYLQMVGNLSSSQGPKWVYQRNYTYSVTINSKGTNRFYEKIQSAFVVIDFSSNKFSGEIPESLGSLSGLQLLNISNNDLTGFIPSSLAYLTQLESLDLSRNLLSGEIPQQLTQLTFLSILNVSHNRLTGPIPQGEQFSTFENSSYDGNLGLCGVPLSKLCGTSETQLPPSCSSQCDDSEFPSGIYLMVIIMGYGSGLIVGLLIGTTITRRYHEWFVETIERRKQVQWRQKRKGRRN</sequence>
<accession>A0AAV6LAK1</accession>
<evidence type="ECO:0000256" key="1">
    <source>
        <dbReference type="ARBA" id="ARBA00004251"/>
    </source>
</evidence>